<dbReference type="CDD" id="cd00082">
    <property type="entry name" value="HisKA"/>
    <property type="match status" value="1"/>
</dbReference>
<dbReference type="InterPro" id="IPR036097">
    <property type="entry name" value="HisK_dim/P_sf"/>
</dbReference>
<feature type="transmembrane region" description="Helical" evidence="9">
    <location>
        <begin position="141"/>
        <end position="160"/>
    </location>
</feature>
<accession>A0A839SXU0</accession>
<dbReference type="InterPro" id="IPR050980">
    <property type="entry name" value="2C_sensor_his_kinase"/>
</dbReference>
<dbReference type="Proteomes" id="UP000581135">
    <property type="component" value="Unassembled WGS sequence"/>
</dbReference>
<dbReference type="EMBL" id="JACHXA010000008">
    <property type="protein sequence ID" value="MBB3066490.1"/>
    <property type="molecule type" value="Genomic_DNA"/>
</dbReference>
<dbReference type="Gene3D" id="1.10.287.130">
    <property type="match status" value="1"/>
</dbReference>
<keyword evidence="9" id="KW-1133">Transmembrane helix</keyword>
<dbReference type="Pfam" id="PF00512">
    <property type="entry name" value="HisKA"/>
    <property type="match status" value="1"/>
</dbReference>
<evidence type="ECO:0000256" key="1">
    <source>
        <dbReference type="ARBA" id="ARBA00000085"/>
    </source>
</evidence>
<evidence type="ECO:0000256" key="4">
    <source>
        <dbReference type="ARBA" id="ARBA00022475"/>
    </source>
</evidence>
<dbReference type="PANTHER" id="PTHR44936">
    <property type="entry name" value="SENSOR PROTEIN CREC"/>
    <property type="match status" value="1"/>
</dbReference>
<feature type="transmembrane region" description="Helical" evidence="9">
    <location>
        <begin position="62"/>
        <end position="82"/>
    </location>
</feature>
<dbReference type="Pfam" id="PF02518">
    <property type="entry name" value="HATPase_c"/>
    <property type="match status" value="1"/>
</dbReference>
<evidence type="ECO:0000313" key="12">
    <source>
        <dbReference type="Proteomes" id="UP000581135"/>
    </source>
</evidence>
<dbReference type="GO" id="GO:0005524">
    <property type="term" value="F:ATP binding"/>
    <property type="evidence" value="ECO:0007669"/>
    <property type="project" value="UniProtKB-KW"/>
</dbReference>
<organism evidence="11 12">
    <name type="scientific">Limibacillus halophilus</name>
    <dbReference type="NCBI Taxonomy" id="1579333"/>
    <lineage>
        <taxon>Bacteria</taxon>
        <taxon>Pseudomonadati</taxon>
        <taxon>Pseudomonadota</taxon>
        <taxon>Alphaproteobacteria</taxon>
        <taxon>Rhodospirillales</taxon>
        <taxon>Rhodovibrionaceae</taxon>
        <taxon>Limibacillus</taxon>
    </lineage>
</organism>
<keyword evidence="5 11" id="KW-0808">Transferase</keyword>
<dbReference type="SUPFAM" id="SSF47384">
    <property type="entry name" value="Homodimeric domain of signal transducing histidine kinase"/>
    <property type="match status" value="1"/>
</dbReference>
<name>A0A839SXU0_9PROT</name>
<sequence>MAEDGIRLGEKKRQGIVLFEPGGPGSSRVRLRTLVTIRWIAVAGQAVALAAAHWGLGLPLPLVPSLLVVAVSVALNLLILEYRPRGLWLGDREAAVYLGYDLLQLAVLLALTGGLTNPFSILIMAPITVSASLLSRVSTLALAGLGLVCVTLLAVFYIPLSWDRLGLTFGPLYLWGLWASLVITILFIAAYVYSMASEASRMSAALRASDLALAREQQLSAVGALAAAAAHELGTPLGTIAVVAKELQNEVGKDSAWADDLRLLKEESDRCRDILAQLVARPDSDGGSPFHRLPLEGLIEAAATPYRSEGKKLLVACNPPTGQTDLDQPEVPRTAVLLQGLGLLLQNGLQFAESLVEVEISWDSETVVLIIHDDGPGFNPAVLERLGQPYVGEGRKRRNTASQPMGLGIFITHALLARTGARLLFGNHPEGGGIVEIRWDRATLEQSDQMATGNHD</sequence>
<keyword evidence="7 11" id="KW-0418">Kinase</keyword>
<gene>
    <name evidence="11" type="ORF">FHR98_002796</name>
</gene>
<evidence type="ECO:0000313" key="11">
    <source>
        <dbReference type="EMBL" id="MBB3066490.1"/>
    </source>
</evidence>
<evidence type="ECO:0000256" key="6">
    <source>
        <dbReference type="ARBA" id="ARBA00022741"/>
    </source>
</evidence>
<keyword evidence="9" id="KW-0812">Transmembrane</keyword>
<keyword evidence="8" id="KW-0067">ATP-binding</keyword>
<evidence type="ECO:0000256" key="9">
    <source>
        <dbReference type="SAM" id="Phobius"/>
    </source>
</evidence>
<evidence type="ECO:0000256" key="2">
    <source>
        <dbReference type="ARBA" id="ARBA00004651"/>
    </source>
</evidence>
<evidence type="ECO:0000256" key="3">
    <source>
        <dbReference type="ARBA" id="ARBA00012438"/>
    </source>
</evidence>
<dbReference type="SMART" id="SM00388">
    <property type="entry name" value="HisKA"/>
    <property type="match status" value="1"/>
</dbReference>
<protein>
    <recommendedName>
        <fullName evidence="3">histidine kinase</fullName>
        <ecNumber evidence="3">2.7.13.3</ecNumber>
    </recommendedName>
</protein>
<comment type="catalytic activity">
    <reaction evidence="1">
        <text>ATP + protein L-histidine = ADP + protein N-phospho-L-histidine.</text>
        <dbReference type="EC" id="2.7.13.3"/>
    </reaction>
</comment>
<dbReference type="InterPro" id="IPR036890">
    <property type="entry name" value="HATPase_C_sf"/>
</dbReference>
<dbReference type="InterPro" id="IPR003594">
    <property type="entry name" value="HATPase_dom"/>
</dbReference>
<dbReference type="InterPro" id="IPR005467">
    <property type="entry name" value="His_kinase_dom"/>
</dbReference>
<evidence type="ECO:0000256" key="7">
    <source>
        <dbReference type="ARBA" id="ARBA00022777"/>
    </source>
</evidence>
<evidence type="ECO:0000256" key="5">
    <source>
        <dbReference type="ARBA" id="ARBA00022679"/>
    </source>
</evidence>
<dbReference type="GO" id="GO:0005886">
    <property type="term" value="C:plasma membrane"/>
    <property type="evidence" value="ECO:0007669"/>
    <property type="project" value="UniProtKB-SubCell"/>
</dbReference>
<feature type="transmembrane region" description="Helical" evidence="9">
    <location>
        <begin position="37"/>
        <end position="56"/>
    </location>
</feature>
<dbReference type="InterPro" id="IPR047770">
    <property type="entry name" value="RegB"/>
</dbReference>
<reference evidence="11 12" key="1">
    <citation type="submission" date="2020-08" db="EMBL/GenBank/DDBJ databases">
        <title>Genomic Encyclopedia of Type Strains, Phase III (KMG-III): the genomes of soil and plant-associated and newly described type strains.</title>
        <authorList>
            <person name="Whitman W."/>
        </authorList>
    </citation>
    <scope>NUCLEOTIDE SEQUENCE [LARGE SCALE GENOMIC DNA]</scope>
    <source>
        <strain evidence="11 12">CECT 8803</strain>
    </source>
</reference>
<dbReference type="SUPFAM" id="SSF55874">
    <property type="entry name" value="ATPase domain of HSP90 chaperone/DNA topoisomerase II/histidine kinase"/>
    <property type="match status" value="1"/>
</dbReference>
<keyword evidence="9" id="KW-0472">Membrane</keyword>
<dbReference type="RefSeq" id="WP_183417298.1">
    <property type="nucleotide sequence ID" value="NZ_JACHXA010000008.1"/>
</dbReference>
<proteinExistence type="predicted"/>
<comment type="subcellular location">
    <subcellularLocation>
        <location evidence="2">Cell membrane</location>
        <topology evidence="2">Multi-pass membrane protein</topology>
    </subcellularLocation>
</comment>
<dbReference type="AlphaFoldDB" id="A0A839SXU0"/>
<dbReference type="GO" id="GO:0000155">
    <property type="term" value="F:phosphorelay sensor kinase activity"/>
    <property type="evidence" value="ECO:0007669"/>
    <property type="project" value="InterPro"/>
</dbReference>
<keyword evidence="4" id="KW-1003">Cell membrane</keyword>
<dbReference type="Gene3D" id="3.30.565.10">
    <property type="entry name" value="Histidine kinase-like ATPase, C-terminal domain"/>
    <property type="match status" value="1"/>
</dbReference>
<evidence type="ECO:0000256" key="8">
    <source>
        <dbReference type="ARBA" id="ARBA00022840"/>
    </source>
</evidence>
<comment type="caution">
    <text evidence="11">The sequence shown here is derived from an EMBL/GenBank/DDBJ whole genome shotgun (WGS) entry which is preliminary data.</text>
</comment>
<evidence type="ECO:0000259" key="10">
    <source>
        <dbReference type="PROSITE" id="PS50109"/>
    </source>
</evidence>
<dbReference type="PANTHER" id="PTHR44936:SF10">
    <property type="entry name" value="SENSOR PROTEIN RSTB"/>
    <property type="match status" value="1"/>
</dbReference>
<dbReference type="EC" id="2.7.13.3" evidence="3"/>
<keyword evidence="6" id="KW-0547">Nucleotide-binding</keyword>
<dbReference type="NCBIfam" id="NF033792">
    <property type="entry name" value="ActS_PrrB_HisK"/>
    <property type="match status" value="1"/>
</dbReference>
<dbReference type="PROSITE" id="PS50109">
    <property type="entry name" value="HIS_KIN"/>
    <property type="match status" value="1"/>
</dbReference>
<dbReference type="SMART" id="SM00387">
    <property type="entry name" value="HATPase_c"/>
    <property type="match status" value="1"/>
</dbReference>
<feature type="transmembrane region" description="Helical" evidence="9">
    <location>
        <begin position="172"/>
        <end position="193"/>
    </location>
</feature>
<keyword evidence="12" id="KW-1185">Reference proteome</keyword>
<feature type="domain" description="Histidine kinase" evidence="10">
    <location>
        <begin position="228"/>
        <end position="443"/>
    </location>
</feature>
<dbReference type="InterPro" id="IPR003661">
    <property type="entry name" value="HisK_dim/P_dom"/>
</dbReference>